<evidence type="ECO:0000256" key="1">
    <source>
        <dbReference type="ARBA" id="ARBA00005979"/>
    </source>
</evidence>
<evidence type="ECO:0000313" key="7">
    <source>
        <dbReference type="Proteomes" id="UP000053989"/>
    </source>
</evidence>
<name>A0A0C2YPN6_9AGAM</name>
<dbReference type="SUPFAM" id="SSF51395">
    <property type="entry name" value="FMN-linked oxidoreductases"/>
    <property type="match status" value="1"/>
</dbReference>
<reference evidence="6 7" key="1">
    <citation type="submission" date="2014-04" db="EMBL/GenBank/DDBJ databases">
        <authorList>
            <consortium name="DOE Joint Genome Institute"/>
            <person name="Kuo A."/>
            <person name="Kohler A."/>
            <person name="Nagy L.G."/>
            <person name="Floudas D."/>
            <person name="Copeland A."/>
            <person name="Barry K.W."/>
            <person name="Cichocki N."/>
            <person name="Veneault-Fourrey C."/>
            <person name="LaButti K."/>
            <person name="Lindquist E.A."/>
            <person name="Lipzen A."/>
            <person name="Lundell T."/>
            <person name="Morin E."/>
            <person name="Murat C."/>
            <person name="Sun H."/>
            <person name="Tunlid A."/>
            <person name="Henrissat B."/>
            <person name="Grigoriev I.V."/>
            <person name="Hibbett D.S."/>
            <person name="Martin F."/>
            <person name="Nordberg H.P."/>
            <person name="Cantor M.N."/>
            <person name="Hua S.X."/>
        </authorList>
    </citation>
    <scope>NUCLEOTIDE SEQUENCE [LARGE SCALE GENOMIC DNA]</scope>
    <source>
        <strain evidence="6 7">Foug A</strain>
    </source>
</reference>
<dbReference type="InParanoid" id="A0A0C2YPN6"/>
<keyword evidence="2" id="KW-0285">Flavoprotein</keyword>
<dbReference type="PANTHER" id="PTHR43656:SF5">
    <property type="entry name" value="NADH:FLAVIN OXIDOREDUCTASE_NADH OXIDASE N-TERMINAL DOMAIN-CONTAINING PROTEIN"/>
    <property type="match status" value="1"/>
</dbReference>
<dbReference type="PANTHER" id="PTHR43656">
    <property type="entry name" value="BINDING OXIDOREDUCTASE, PUTATIVE (AFU_ORTHOLOGUE AFUA_2G08260)-RELATED"/>
    <property type="match status" value="1"/>
</dbReference>
<keyword evidence="3" id="KW-0288">FMN</keyword>
<dbReference type="InterPro" id="IPR051799">
    <property type="entry name" value="NADH_flavin_oxidoreductase"/>
</dbReference>
<dbReference type="GO" id="GO:0016491">
    <property type="term" value="F:oxidoreductase activity"/>
    <property type="evidence" value="ECO:0007669"/>
    <property type="project" value="UniProtKB-KW"/>
</dbReference>
<feature type="domain" description="NADH:flavin oxidoreductase/NADH oxidase N-terminal" evidence="5">
    <location>
        <begin position="21"/>
        <end position="355"/>
    </location>
</feature>
<dbReference type="EMBL" id="KN822244">
    <property type="protein sequence ID" value="KIM51688.1"/>
    <property type="molecule type" value="Genomic_DNA"/>
</dbReference>
<dbReference type="STRING" id="1036808.A0A0C2YPN6"/>
<evidence type="ECO:0000256" key="2">
    <source>
        <dbReference type="ARBA" id="ARBA00022630"/>
    </source>
</evidence>
<accession>A0A0C2YPN6</accession>
<dbReference type="InterPro" id="IPR001155">
    <property type="entry name" value="OxRdtase_FMN_N"/>
</dbReference>
<evidence type="ECO:0000259" key="5">
    <source>
        <dbReference type="Pfam" id="PF00724"/>
    </source>
</evidence>
<dbReference type="Gene3D" id="3.20.20.70">
    <property type="entry name" value="Aldolase class I"/>
    <property type="match status" value="1"/>
</dbReference>
<organism evidence="6 7">
    <name type="scientific">Scleroderma citrinum Foug A</name>
    <dbReference type="NCBI Taxonomy" id="1036808"/>
    <lineage>
        <taxon>Eukaryota</taxon>
        <taxon>Fungi</taxon>
        <taxon>Dikarya</taxon>
        <taxon>Basidiomycota</taxon>
        <taxon>Agaricomycotina</taxon>
        <taxon>Agaricomycetes</taxon>
        <taxon>Agaricomycetidae</taxon>
        <taxon>Boletales</taxon>
        <taxon>Sclerodermatineae</taxon>
        <taxon>Sclerodermataceae</taxon>
        <taxon>Scleroderma</taxon>
    </lineage>
</organism>
<gene>
    <name evidence="6" type="ORF">SCLCIDRAFT_142711</name>
</gene>
<dbReference type="OrthoDB" id="1663137at2759"/>
<evidence type="ECO:0000256" key="3">
    <source>
        <dbReference type="ARBA" id="ARBA00022643"/>
    </source>
</evidence>
<dbReference type="GO" id="GO:0010181">
    <property type="term" value="F:FMN binding"/>
    <property type="evidence" value="ECO:0007669"/>
    <property type="project" value="InterPro"/>
</dbReference>
<reference evidence="7" key="2">
    <citation type="submission" date="2015-01" db="EMBL/GenBank/DDBJ databases">
        <title>Evolutionary Origins and Diversification of the Mycorrhizal Mutualists.</title>
        <authorList>
            <consortium name="DOE Joint Genome Institute"/>
            <consortium name="Mycorrhizal Genomics Consortium"/>
            <person name="Kohler A."/>
            <person name="Kuo A."/>
            <person name="Nagy L.G."/>
            <person name="Floudas D."/>
            <person name="Copeland A."/>
            <person name="Barry K.W."/>
            <person name="Cichocki N."/>
            <person name="Veneault-Fourrey C."/>
            <person name="LaButti K."/>
            <person name="Lindquist E.A."/>
            <person name="Lipzen A."/>
            <person name="Lundell T."/>
            <person name="Morin E."/>
            <person name="Murat C."/>
            <person name="Riley R."/>
            <person name="Ohm R."/>
            <person name="Sun H."/>
            <person name="Tunlid A."/>
            <person name="Henrissat B."/>
            <person name="Grigoriev I.V."/>
            <person name="Hibbett D.S."/>
            <person name="Martin F."/>
        </authorList>
    </citation>
    <scope>NUCLEOTIDE SEQUENCE [LARGE SCALE GENOMIC DNA]</scope>
    <source>
        <strain evidence="7">Foug A</strain>
    </source>
</reference>
<dbReference type="AlphaFoldDB" id="A0A0C2YPN6"/>
<protein>
    <recommendedName>
        <fullName evidence="5">NADH:flavin oxidoreductase/NADH oxidase N-terminal domain-containing protein</fullName>
    </recommendedName>
</protein>
<dbReference type="Proteomes" id="UP000053989">
    <property type="component" value="Unassembled WGS sequence"/>
</dbReference>
<proteinExistence type="inferred from homology"/>
<evidence type="ECO:0000313" key="6">
    <source>
        <dbReference type="EMBL" id="KIM51688.1"/>
    </source>
</evidence>
<dbReference type="InterPro" id="IPR013785">
    <property type="entry name" value="Aldolase_TIM"/>
</dbReference>
<comment type="similarity">
    <text evidence="1">Belongs to the NADH:flavin oxidoreductase/NADH oxidase family.</text>
</comment>
<evidence type="ECO:0000256" key="4">
    <source>
        <dbReference type="ARBA" id="ARBA00023002"/>
    </source>
</evidence>
<dbReference type="Pfam" id="PF00724">
    <property type="entry name" value="Oxidored_FMN"/>
    <property type="match status" value="1"/>
</dbReference>
<keyword evidence="4" id="KW-0560">Oxidoreductase</keyword>
<dbReference type="HOGENOM" id="CLU_012153_6_3_1"/>
<sequence length="428" mass="46817">MTDPAVLGQSVTFPFSGKVAKNRVLKSAMSERLATFSPCDPKERGQPTEELIRLYETWATGGIGIIITGNIQIKKDHLEATGNAIIDKDLPSDYLEYYRTLARAAKTCGSLVLGQLSHPGRQVSLTIQSHPESASDIEHPSMAGVLFARPMPLTKEGIRDIVQRFAYAASVLHEARFDGIQLHAAHGYLLHQFLSLRTNKRTDEYGGVLLSNRARLLLEIIAEIKRAVNDPTFMVSVKLNCHDLSYPHDVSEEEPIALAKMLESAGVDLVEVSGGTYETPQSFEHDRNSHSQRSSQAYFIDFANRLRPYLLHTKICVTGGFRSASAMADAIRSGLTDVVGLARPLAAEPFLVAEMLNGTKSRAKEDKLPPGQILRIAAAAAQIAEIGNGYDITDFNSAFNVSRFVARLQKEIPATMSEAFAGGEAMSF</sequence>
<keyword evidence="7" id="KW-1185">Reference proteome</keyword>